<name>A0AA35YKY9_LACSI</name>
<proteinExistence type="predicted"/>
<dbReference type="AlphaFoldDB" id="A0AA35YKY9"/>
<evidence type="ECO:0000313" key="1">
    <source>
        <dbReference type="EMBL" id="CAI9275946.1"/>
    </source>
</evidence>
<reference evidence="1" key="1">
    <citation type="submission" date="2023-04" db="EMBL/GenBank/DDBJ databases">
        <authorList>
            <person name="Vijverberg K."/>
            <person name="Xiong W."/>
            <person name="Schranz E."/>
        </authorList>
    </citation>
    <scope>NUCLEOTIDE SEQUENCE</scope>
</reference>
<sequence length="126" mass="14421">MLMDAVTDLLPAFSKAIGSDFAPFFEPLFDPIVDFLVRVCCHRMMPHIIFESMNGLHTEKNVVIDEAVEPRRRVSVAMGTNRQLDGINMNIIKSSPFMQCVIVYTLGLEKWLQEMSSEEKETRLQL</sequence>
<protein>
    <submittedName>
        <fullName evidence="1">Uncharacterized protein</fullName>
    </submittedName>
</protein>
<accession>A0AA35YKY9</accession>
<dbReference type="EMBL" id="OX465079">
    <property type="protein sequence ID" value="CAI9275946.1"/>
    <property type="molecule type" value="Genomic_DNA"/>
</dbReference>
<organism evidence="1 2">
    <name type="scientific">Lactuca saligna</name>
    <name type="common">Willowleaf lettuce</name>
    <dbReference type="NCBI Taxonomy" id="75948"/>
    <lineage>
        <taxon>Eukaryota</taxon>
        <taxon>Viridiplantae</taxon>
        <taxon>Streptophyta</taxon>
        <taxon>Embryophyta</taxon>
        <taxon>Tracheophyta</taxon>
        <taxon>Spermatophyta</taxon>
        <taxon>Magnoliopsida</taxon>
        <taxon>eudicotyledons</taxon>
        <taxon>Gunneridae</taxon>
        <taxon>Pentapetalae</taxon>
        <taxon>asterids</taxon>
        <taxon>campanulids</taxon>
        <taxon>Asterales</taxon>
        <taxon>Asteraceae</taxon>
        <taxon>Cichorioideae</taxon>
        <taxon>Cichorieae</taxon>
        <taxon>Lactucinae</taxon>
        <taxon>Lactuca</taxon>
    </lineage>
</organism>
<gene>
    <name evidence="1" type="ORF">LSALG_LOCUS15964</name>
</gene>
<keyword evidence="2" id="KW-1185">Reference proteome</keyword>
<evidence type="ECO:0000313" key="2">
    <source>
        <dbReference type="Proteomes" id="UP001177003"/>
    </source>
</evidence>
<dbReference type="Proteomes" id="UP001177003">
    <property type="component" value="Chromosome 3"/>
</dbReference>